<dbReference type="Proteomes" id="UP000507245">
    <property type="component" value="Unassembled WGS sequence"/>
</dbReference>
<evidence type="ECO:0000313" key="2">
    <source>
        <dbReference type="Proteomes" id="UP000507245"/>
    </source>
</evidence>
<sequence length="72" mass="7424">MAAGTKASKDDVFVQEIVSHSFWSVRDGAGIGAFDGTQVFEVGPSVQGVGDVVTITDKAEETGLEGSPLTHS</sequence>
<keyword evidence="2" id="KW-1185">Reference proteome</keyword>
<evidence type="ECO:0000313" key="1">
    <source>
        <dbReference type="EMBL" id="CAB4292822.1"/>
    </source>
</evidence>
<protein>
    <submittedName>
        <fullName evidence="1">Uncharacterized protein</fullName>
    </submittedName>
</protein>
<name>A0A6J5VYB1_PRUAR</name>
<organism evidence="1 2">
    <name type="scientific">Prunus armeniaca</name>
    <name type="common">Apricot</name>
    <name type="synonym">Armeniaca vulgaris</name>
    <dbReference type="NCBI Taxonomy" id="36596"/>
    <lineage>
        <taxon>Eukaryota</taxon>
        <taxon>Viridiplantae</taxon>
        <taxon>Streptophyta</taxon>
        <taxon>Embryophyta</taxon>
        <taxon>Tracheophyta</taxon>
        <taxon>Spermatophyta</taxon>
        <taxon>Magnoliopsida</taxon>
        <taxon>eudicotyledons</taxon>
        <taxon>Gunneridae</taxon>
        <taxon>Pentapetalae</taxon>
        <taxon>rosids</taxon>
        <taxon>fabids</taxon>
        <taxon>Rosales</taxon>
        <taxon>Rosaceae</taxon>
        <taxon>Amygdaloideae</taxon>
        <taxon>Amygdaleae</taxon>
        <taxon>Prunus</taxon>
    </lineage>
</organism>
<reference evidence="2" key="1">
    <citation type="journal article" date="2020" name="Genome Biol.">
        <title>Gamete binning: chromosome-level and haplotype-resolved genome assembly enabled by high-throughput single-cell sequencing of gamete genomes.</title>
        <authorList>
            <person name="Campoy J.A."/>
            <person name="Sun H."/>
            <person name="Goel M."/>
            <person name="Jiao W.-B."/>
            <person name="Folz-Donahue K."/>
            <person name="Wang N."/>
            <person name="Rubio M."/>
            <person name="Liu C."/>
            <person name="Kukat C."/>
            <person name="Ruiz D."/>
            <person name="Huettel B."/>
            <person name="Schneeberger K."/>
        </authorList>
    </citation>
    <scope>NUCLEOTIDE SEQUENCE [LARGE SCALE GENOMIC DNA]</scope>
    <source>
        <strain evidence="2">cv. Rojo Pasion</strain>
    </source>
</reference>
<dbReference type="EMBL" id="CAEKKB010000001">
    <property type="protein sequence ID" value="CAB4292822.1"/>
    <property type="molecule type" value="Genomic_DNA"/>
</dbReference>
<proteinExistence type="predicted"/>
<accession>A0A6J5VYB1</accession>
<dbReference type="AlphaFoldDB" id="A0A6J5VYB1"/>
<gene>
    <name evidence="1" type="ORF">ORAREDHAP_LOCUS1432</name>
</gene>